<dbReference type="Pfam" id="PF01866">
    <property type="entry name" value="Diphthamide_syn"/>
    <property type="match status" value="1"/>
</dbReference>
<dbReference type="InterPro" id="IPR010014">
    <property type="entry name" value="DHP2"/>
</dbReference>
<dbReference type="EMBL" id="NAJP01000062">
    <property type="protein sequence ID" value="TKA36178.1"/>
    <property type="molecule type" value="Genomic_DNA"/>
</dbReference>
<dbReference type="NCBIfam" id="TIGR00272">
    <property type="entry name" value="DPH2"/>
    <property type="match status" value="1"/>
</dbReference>
<dbReference type="GO" id="GO:0090560">
    <property type="term" value="F:2-(3-amino-3-carboxypropyl)histidine synthase activity"/>
    <property type="evidence" value="ECO:0007669"/>
    <property type="project" value="InterPro"/>
</dbReference>
<organism evidence="10 11">
    <name type="scientific">Friedmanniomyces endolithicus</name>
    <dbReference type="NCBI Taxonomy" id="329885"/>
    <lineage>
        <taxon>Eukaryota</taxon>
        <taxon>Fungi</taxon>
        <taxon>Dikarya</taxon>
        <taxon>Ascomycota</taxon>
        <taxon>Pezizomycotina</taxon>
        <taxon>Dothideomycetes</taxon>
        <taxon>Dothideomycetidae</taxon>
        <taxon>Mycosphaerellales</taxon>
        <taxon>Teratosphaeriaceae</taxon>
        <taxon>Friedmanniomyces</taxon>
    </lineage>
</organism>
<comment type="caution">
    <text evidence="10">The sequence shown here is derived from an EMBL/GenBank/DDBJ whole genome shotgun (WGS) entry which is preliminary data.</text>
</comment>
<keyword evidence="7" id="KW-0963">Cytoplasm</keyword>
<comment type="cofactor">
    <cofactor evidence="1">
        <name>[4Fe-4S] cluster</name>
        <dbReference type="ChEBI" id="CHEBI:49883"/>
    </cofactor>
</comment>
<dbReference type="PANTHER" id="PTHR10762">
    <property type="entry name" value="DIPHTHAMIDE BIOSYNTHESIS PROTEIN"/>
    <property type="match status" value="1"/>
</dbReference>
<dbReference type="FunFam" id="3.40.50.11860:FF:000001">
    <property type="entry name" value="2-(3-amino-3-carboxypropyl)histidine synthase subunit 2"/>
    <property type="match status" value="1"/>
</dbReference>
<dbReference type="Gene3D" id="3.40.50.11840">
    <property type="entry name" value="Diphthamide synthesis DPH1/DPH2 domain 1"/>
    <property type="match status" value="1"/>
</dbReference>
<comment type="similarity">
    <text evidence="3 7">Belongs to the DPH1/DPH2 family. DPH2 subfamily.</text>
</comment>
<evidence type="ECO:0000256" key="1">
    <source>
        <dbReference type="ARBA" id="ARBA00001966"/>
    </source>
</evidence>
<feature type="region of interest" description="Disordered" evidence="8">
    <location>
        <begin position="565"/>
        <end position="592"/>
    </location>
</feature>
<dbReference type="STRING" id="329885.A0A4U0UKE8"/>
<dbReference type="GO" id="GO:0017183">
    <property type="term" value="P:protein histidyl modification to diphthamide"/>
    <property type="evidence" value="ECO:0007669"/>
    <property type="project" value="UniProtKB-UniPathway"/>
</dbReference>
<dbReference type="SFLD" id="SFLDF00408">
    <property type="entry name" value="Diphthamide_biosynthesis_famil"/>
    <property type="match status" value="1"/>
</dbReference>
<protein>
    <recommendedName>
        <fullName evidence="7">2-(3-amino-3-carboxypropyl)histidine synthase subunit 2</fullName>
    </recommendedName>
</protein>
<evidence type="ECO:0000256" key="2">
    <source>
        <dbReference type="ARBA" id="ARBA00005156"/>
    </source>
</evidence>
<evidence type="ECO:0000313" key="9">
    <source>
        <dbReference type="EMBL" id="KAK0998010.1"/>
    </source>
</evidence>
<accession>A0A4U0UKE8</accession>
<comment type="pathway">
    <text evidence="2 7">Protein modification; peptidyl-diphthamide biosynthesis.</text>
</comment>
<dbReference type="SFLD" id="SFLDS00032">
    <property type="entry name" value="Radical_SAM_3-amino-3-carboxyp"/>
    <property type="match status" value="1"/>
</dbReference>
<evidence type="ECO:0000256" key="7">
    <source>
        <dbReference type="RuleBase" id="RU364133"/>
    </source>
</evidence>
<evidence type="ECO:0000256" key="8">
    <source>
        <dbReference type="SAM" id="MobiDB-lite"/>
    </source>
</evidence>
<name>A0A4U0UKE8_9PEZI</name>
<dbReference type="Gene3D" id="3.40.50.11860">
    <property type="entry name" value="Diphthamide synthesis DPH1/DPH2 domain 3"/>
    <property type="match status" value="1"/>
</dbReference>
<reference evidence="9" key="2">
    <citation type="submission" date="2023-06" db="EMBL/GenBank/DDBJ databases">
        <title>Black Yeasts Isolated from many extreme environments.</title>
        <authorList>
            <person name="Coleine C."/>
            <person name="Stajich J.E."/>
            <person name="Selbmann L."/>
        </authorList>
    </citation>
    <scope>NUCLEOTIDE SEQUENCE</scope>
    <source>
        <strain evidence="9">CCFEE 5200</strain>
    </source>
</reference>
<keyword evidence="5 7" id="KW-0408">Iron</keyword>
<evidence type="ECO:0000256" key="3">
    <source>
        <dbReference type="ARBA" id="ARBA00006179"/>
    </source>
</evidence>
<feature type="region of interest" description="Disordered" evidence="8">
    <location>
        <begin position="444"/>
        <end position="516"/>
    </location>
</feature>
<evidence type="ECO:0000313" key="10">
    <source>
        <dbReference type="EMBL" id="TKA36178.1"/>
    </source>
</evidence>
<reference evidence="10 11" key="1">
    <citation type="submission" date="2017-03" db="EMBL/GenBank/DDBJ databases">
        <title>Genomes of endolithic fungi from Antarctica.</title>
        <authorList>
            <person name="Coleine C."/>
            <person name="Masonjones S."/>
            <person name="Stajich J.E."/>
        </authorList>
    </citation>
    <scope>NUCLEOTIDE SEQUENCE [LARGE SCALE GENOMIC DNA]</scope>
    <source>
        <strain evidence="10 11">CCFEE 5311</strain>
    </source>
</reference>
<comment type="subcellular location">
    <subcellularLocation>
        <location evidence="7">Cytoplasm</location>
    </subcellularLocation>
</comment>
<dbReference type="GO" id="GO:0046872">
    <property type="term" value="F:metal ion binding"/>
    <property type="evidence" value="ECO:0007669"/>
    <property type="project" value="UniProtKB-KW"/>
</dbReference>
<evidence type="ECO:0000256" key="6">
    <source>
        <dbReference type="ARBA" id="ARBA00023014"/>
    </source>
</evidence>
<dbReference type="InterPro" id="IPR042263">
    <property type="entry name" value="DPH1/DPH2_1"/>
</dbReference>
<evidence type="ECO:0000256" key="4">
    <source>
        <dbReference type="ARBA" id="ARBA00022723"/>
    </source>
</evidence>
<keyword evidence="6 7" id="KW-0411">Iron-sulfur</keyword>
<dbReference type="NCBIfam" id="TIGR00322">
    <property type="entry name" value="diphth2_R"/>
    <property type="match status" value="1"/>
</dbReference>
<dbReference type="OrthoDB" id="449241at2759"/>
<dbReference type="GO" id="GO:0005737">
    <property type="term" value="C:cytoplasm"/>
    <property type="evidence" value="ECO:0007669"/>
    <property type="project" value="UniProtKB-SubCell"/>
</dbReference>
<gene>
    <name evidence="9" type="primary">DPH2_2</name>
    <name evidence="10" type="ORF">B0A54_12808</name>
    <name evidence="9" type="ORF">LTR91_006474</name>
</gene>
<evidence type="ECO:0000313" key="11">
    <source>
        <dbReference type="Proteomes" id="UP000310066"/>
    </source>
</evidence>
<evidence type="ECO:0000313" key="12">
    <source>
        <dbReference type="Proteomes" id="UP001175353"/>
    </source>
</evidence>
<feature type="compositionally biased region" description="Basic and acidic residues" evidence="8">
    <location>
        <begin position="565"/>
        <end position="579"/>
    </location>
</feature>
<feature type="compositionally biased region" description="Acidic residues" evidence="8">
    <location>
        <begin position="465"/>
        <end position="478"/>
    </location>
</feature>
<dbReference type="SFLD" id="SFLDG01121">
    <property type="entry name" value="Diphthamide_biosynthesis"/>
    <property type="match status" value="1"/>
</dbReference>
<dbReference type="Proteomes" id="UP001175353">
    <property type="component" value="Unassembled WGS sequence"/>
</dbReference>
<sequence length="592" mass="64345">MATTSAPILSTPAEHIFEDPTPAVSVTQARLSDEQLYLQYEIKRTVGEIREGRWKRIALQFPDEMLVDAPRVYERLREDLKAERWRARQSRVPAQAVEVSDSLTGLTPDDKHLNAAHSKSAVDDEDSEERLCILADTSYGACCVDEIAAEHVDAEVVVHYGRSCLSPTARLPVIYVFTSKPLDIDGAVKSFQQTYPVKDEKVCLMADIPYHHNLPAFTSRLLAEGYTNLFQPAIIHDPSSLLPNRTLPPDVQEQGADRLKAYAIFHISTPPTSLLLILSSRVRSIHILPTSPTSSNSSSTQASSSLSPSTTSLLLRRRYALLTQLTTAPILGILINTLSVSSYLSALTHCQNLIIAAGKKYHVFVVGKVNAAKMANFSEIGGWVVIGCWESSLVEEGGGGTGFWRPVVTPFELEVALMGDEERVWGGEWVGDFGTLLGRAERNGRSEGVEAGPGEVADGDGAIGDWDEQASDEDEPPEFDLRTGRYVSHSRPMGRPAKKSLAPSTSPDVHNGTASSALIPRNTQTNLATINGALSPAAEFLKSSRTWQGLGSDYKEIAYERDEDGGIRGAGMEEGRDGVARGYVVGAGEVRS</sequence>
<dbReference type="Proteomes" id="UP000310066">
    <property type="component" value="Unassembled WGS sequence"/>
</dbReference>
<keyword evidence="4 7" id="KW-0479">Metal-binding</keyword>
<dbReference type="InterPro" id="IPR042265">
    <property type="entry name" value="DPH1/DPH2_3"/>
</dbReference>
<dbReference type="EMBL" id="JAUJLE010000044">
    <property type="protein sequence ID" value="KAK0998010.1"/>
    <property type="molecule type" value="Genomic_DNA"/>
</dbReference>
<comment type="function">
    <text evidence="7">Required for the first step of diphthamide biosynthesis, a post-translational modification of histidine which occurs in elongation factor 2. DPH1 and DPH2 transfer a 3-amino-3-carboxypropyl (ACP) group from S-adenosyl-L-methionine (SAM) to a histidine residue, the reaction is assisted by a reduction system comprising DPH3 and a NADH-dependent reductase. Facilitates the reduction of the catalytic iron-sulfur cluster found in the DPH1 subunit.</text>
</comment>
<feature type="compositionally biased region" description="Polar residues" evidence="8">
    <location>
        <begin position="502"/>
        <end position="516"/>
    </location>
</feature>
<evidence type="ECO:0000256" key="5">
    <source>
        <dbReference type="ARBA" id="ARBA00023004"/>
    </source>
</evidence>
<dbReference type="AlphaFoldDB" id="A0A4U0UKE8"/>
<proteinExistence type="inferred from homology"/>
<dbReference type="GO" id="GO:0051536">
    <property type="term" value="F:iron-sulfur cluster binding"/>
    <property type="evidence" value="ECO:0007669"/>
    <property type="project" value="UniProtKB-KW"/>
</dbReference>
<keyword evidence="12" id="KW-1185">Reference proteome</keyword>
<dbReference type="PANTHER" id="PTHR10762:SF2">
    <property type="entry name" value="2-(3-AMINO-3-CARBOXYPROPYL)HISTIDINE SYNTHASE SUBUNIT 2"/>
    <property type="match status" value="1"/>
</dbReference>
<dbReference type="UniPathway" id="UPA00559"/>
<dbReference type="InterPro" id="IPR016435">
    <property type="entry name" value="DPH1/DPH2"/>
</dbReference>